<feature type="transmembrane region" description="Helical" evidence="2">
    <location>
        <begin position="111"/>
        <end position="134"/>
    </location>
</feature>
<protein>
    <submittedName>
        <fullName evidence="3">Uncharacterized protein</fullName>
    </submittedName>
</protein>
<dbReference type="OrthoDB" id="3540210at2759"/>
<dbReference type="GeneID" id="63845247"/>
<feature type="compositionally biased region" description="Basic and acidic residues" evidence="1">
    <location>
        <begin position="750"/>
        <end position="764"/>
    </location>
</feature>
<evidence type="ECO:0000256" key="2">
    <source>
        <dbReference type="SAM" id="Phobius"/>
    </source>
</evidence>
<sequence>MASTNHYEVHLGFWTNWSHGKIQGATVTLTRRNGGFLIAFVAIFIGMVGKSFWRLGCFALHRHFSSAEAQDGLYHQRQAILRNSDTAQDGAWRMLTSMLAWKSGRRARRPILRLLPIIVVAFTISAAFGVASIFSSNLTSETLNQVLLKGTRCGSYSLGKANSVYKQLTLLLPAQAEKANRFLNYGLQCYTNETHTGGCNLYIKPRLPLVSTRGVACPFGDNICKLDNDNLAMDTGLLDSLEHLGINTAPGHRFQFRMVYTCAPLKTQGYMTDYNDSDYGAVKRYMYGSVANVRQVNNWTYELPVDNAYVPGDNSSSRNIPRLDYSLGVERHFGSPNTTVTPGRNGWAPIDALKRVDADVHLLFMSAPQLHYSEPVDDAWFSAHRDASELNHQETKSEFNAWLQDEPLGAMACTEQMQYCNPNLPDGERCEPLRGITDLRATARVKKIFTTDDHFAVINWVDNIWTPSMYTISATVGFIGASALRARNGLSYGYSGPLPDNQWQLEAEHWIKGGLASLQDVFVEAANGIPAELEDFRQPPLANETIAQNICVNQKIVSNSYSSFNVLGLSLILILGVIIIVLDMGLEPTIAWWQRRKYRKNQLRDESYPNEKVSHPLYGAFEWSQTNILQLQRLAQEEAGFGEWTGCDRDVPVTEPGQLLAGLDLRKLTHPQLKMKQSTPRSEWEGNVISSKPWGIGRTETGLDTLVEEAAAEKGGKKAEEAMEVSPVVIEHVVEELNERRGLGVQLQDRPTEEQRGQDWRVLR</sequence>
<dbReference type="EMBL" id="ML976614">
    <property type="protein sequence ID" value="KAF1851014.1"/>
    <property type="molecule type" value="Genomic_DNA"/>
</dbReference>
<accession>A0A9P4LEE2</accession>
<dbReference type="RefSeq" id="XP_040793577.1">
    <property type="nucleotide sequence ID" value="XM_040927994.1"/>
</dbReference>
<feature type="transmembrane region" description="Helical" evidence="2">
    <location>
        <begin position="34"/>
        <end position="53"/>
    </location>
</feature>
<comment type="caution">
    <text evidence="3">The sequence shown here is derived from an EMBL/GenBank/DDBJ whole genome shotgun (WGS) entry which is preliminary data.</text>
</comment>
<dbReference type="Proteomes" id="UP000800039">
    <property type="component" value="Unassembled WGS sequence"/>
</dbReference>
<organism evidence="3 4">
    <name type="scientific">Cucurbitaria berberidis CBS 394.84</name>
    <dbReference type="NCBI Taxonomy" id="1168544"/>
    <lineage>
        <taxon>Eukaryota</taxon>
        <taxon>Fungi</taxon>
        <taxon>Dikarya</taxon>
        <taxon>Ascomycota</taxon>
        <taxon>Pezizomycotina</taxon>
        <taxon>Dothideomycetes</taxon>
        <taxon>Pleosporomycetidae</taxon>
        <taxon>Pleosporales</taxon>
        <taxon>Pleosporineae</taxon>
        <taxon>Cucurbitariaceae</taxon>
        <taxon>Cucurbitaria</taxon>
    </lineage>
</organism>
<proteinExistence type="predicted"/>
<evidence type="ECO:0000313" key="4">
    <source>
        <dbReference type="Proteomes" id="UP000800039"/>
    </source>
</evidence>
<name>A0A9P4LEE2_9PLEO</name>
<keyword evidence="2" id="KW-0812">Transmembrane</keyword>
<keyword evidence="2" id="KW-1133">Transmembrane helix</keyword>
<reference evidence="3" key="1">
    <citation type="submission" date="2020-01" db="EMBL/GenBank/DDBJ databases">
        <authorList>
            <consortium name="DOE Joint Genome Institute"/>
            <person name="Haridas S."/>
            <person name="Albert R."/>
            <person name="Binder M."/>
            <person name="Bloem J."/>
            <person name="Labutti K."/>
            <person name="Salamov A."/>
            <person name="Andreopoulos B."/>
            <person name="Baker S.E."/>
            <person name="Barry K."/>
            <person name="Bills G."/>
            <person name="Bluhm B.H."/>
            <person name="Cannon C."/>
            <person name="Castanera R."/>
            <person name="Culley D.E."/>
            <person name="Daum C."/>
            <person name="Ezra D."/>
            <person name="Gonzalez J.B."/>
            <person name="Henrissat B."/>
            <person name="Kuo A."/>
            <person name="Liang C."/>
            <person name="Lipzen A."/>
            <person name="Lutzoni F."/>
            <person name="Magnuson J."/>
            <person name="Mondo S."/>
            <person name="Nolan M."/>
            <person name="Ohm R."/>
            <person name="Pangilinan J."/>
            <person name="Park H.-J."/>
            <person name="Ramirez L."/>
            <person name="Alfaro M."/>
            <person name="Sun H."/>
            <person name="Tritt A."/>
            <person name="Yoshinaga Y."/>
            <person name="Zwiers L.-H."/>
            <person name="Turgeon B.G."/>
            <person name="Goodwin S.B."/>
            <person name="Spatafora J.W."/>
            <person name="Crous P.W."/>
            <person name="Grigoriev I.V."/>
        </authorList>
    </citation>
    <scope>NUCLEOTIDE SEQUENCE</scope>
    <source>
        <strain evidence="3">CBS 394.84</strain>
    </source>
</reference>
<feature type="transmembrane region" description="Helical" evidence="2">
    <location>
        <begin position="564"/>
        <end position="586"/>
    </location>
</feature>
<keyword evidence="2" id="KW-0472">Membrane</keyword>
<dbReference type="AlphaFoldDB" id="A0A9P4LEE2"/>
<feature type="region of interest" description="Disordered" evidence="1">
    <location>
        <begin position="743"/>
        <end position="764"/>
    </location>
</feature>
<gene>
    <name evidence="3" type="ORF">K460DRAFT_274895</name>
</gene>
<evidence type="ECO:0000313" key="3">
    <source>
        <dbReference type="EMBL" id="KAF1851014.1"/>
    </source>
</evidence>
<keyword evidence="4" id="KW-1185">Reference proteome</keyword>
<evidence type="ECO:0000256" key="1">
    <source>
        <dbReference type="SAM" id="MobiDB-lite"/>
    </source>
</evidence>